<dbReference type="AlphaFoldDB" id="A0A835T4J9"/>
<reference evidence="2" key="1">
    <citation type="journal article" date="2020" name="bioRxiv">
        <title>Comparative genomics of Chlamydomonas.</title>
        <authorList>
            <person name="Craig R.J."/>
            <person name="Hasan A.R."/>
            <person name="Ness R.W."/>
            <person name="Keightley P.D."/>
        </authorList>
    </citation>
    <scope>NUCLEOTIDE SEQUENCE</scope>
    <source>
        <strain evidence="2">SAG 7.73</strain>
    </source>
</reference>
<dbReference type="Proteomes" id="UP000650467">
    <property type="component" value="Unassembled WGS sequence"/>
</dbReference>
<evidence type="ECO:0000256" key="1">
    <source>
        <dbReference type="SAM" id="MobiDB-lite"/>
    </source>
</evidence>
<accession>A0A835T4J9</accession>
<evidence type="ECO:0000313" key="3">
    <source>
        <dbReference type="Proteomes" id="UP000650467"/>
    </source>
</evidence>
<feature type="compositionally biased region" description="Low complexity" evidence="1">
    <location>
        <begin position="16"/>
        <end position="52"/>
    </location>
</feature>
<keyword evidence="3" id="KW-1185">Reference proteome</keyword>
<name>A0A835T4J9_CHLIN</name>
<sequence>MESFFAFSSRDSIWTPPVLSHSGSLPSSPSWWTRSPSSSSSGPGSPVNGTSSKVKTVPDASPRLLDSASWRLSRWCAWAEDAEWAEVAAKAARLQRVAQTQQTASSNTEQDVDVGDTAVILSCVECLGL</sequence>
<protein>
    <submittedName>
        <fullName evidence="2">Uncharacterized protein</fullName>
    </submittedName>
</protein>
<feature type="region of interest" description="Disordered" evidence="1">
    <location>
        <begin position="13"/>
        <end position="59"/>
    </location>
</feature>
<evidence type="ECO:0000313" key="2">
    <source>
        <dbReference type="EMBL" id="KAG2436907.1"/>
    </source>
</evidence>
<proteinExistence type="predicted"/>
<gene>
    <name evidence="2" type="ORF">HXX76_006426</name>
</gene>
<dbReference type="EMBL" id="JAEHOC010000012">
    <property type="protein sequence ID" value="KAG2436907.1"/>
    <property type="molecule type" value="Genomic_DNA"/>
</dbReference>
<organism evidence="2 3">
    <name type="scientific">Chlamydomonas incerta</name>
    <dbReference type="NCBI Taxonomy" id="51695"/>
    <lineage>
        <taxon>Eukaryota</taxon>
        <taxon>Viridiplantae</taxon>
        <taxon>Chlorophyta</taxon>
        <taxon>core chlorophytes</taxon>
        <taxon>Chlorophyceae</taxon>
        <taxon>CS clade</taxon>
        <taxon>Chlamydomonadales</taxon>
        <taxon>Chlamydomonadaceae</taxon>
        <taxon>Chlamydomonas</taxon>
    </lineage>
</organism>
<comment type="caution">
    <text evidence="2">The sequence shown here is derived from an EMBL/GenBank/DDBJ whole genome shotgun (WGS) entry which is preliminary data.</text>
</comment>